<feature type="compositionally biased region" description="Polar residues" evidence="1">
    <location>
        <begin position="755"/>
        <end position="765"/>
    </location>
</feature>
<organism evidence="2 3">
    <name type="scientific">Lentzea tibetensis</name>
    <dbReference type="NCBI Taxonomy" id="2591470"/>
    <lineage>
        <taxon>Bacteria</taxon>
        <taxon>Bacillati</taxon>
        <taxon>Actinomycetota</taxon>
        <taxon>Actinomycetes</taxon>
        <taxon>Pseudonocardiales</taxon>
        <taxon>Pseudonocardiaceae</taxon>
        <taxon>Lentzea</taxon>
    </lineage>
</organism>
<feature type="compositionally biased region" description="Polar residues" evidence="1">
    <location>
        <begin position="833"/>
        <end position="844"/>
    </location>
</feature>
<proteinExistence type="predicted"/>
<evidence type="ECO:0000256" key="1">
    <source>
        <dbReference type="SAM" id="MobiDB-lite"/>
    </source>
</evidence>
<feature type="region of interest" description="Disordered" evidence="1">
    <location>
        <begin position="347"/>
        <end position="375"/>
    </location>
</feature>
<feature type="compositionally biased region" description="Polar residues" evidence="1">
    <location>
        <begin position="814"/>
        <end position="824"/>
    </location>
</feature>
<comment type="caution">
    <text evidence="2">The sequence shown here is derived from an EMBL/GenBank/DDBJ whole genome shotgun (WGS) entry which is preliminary data.</text>
</comment>
<dbReference type="EMBL" id="VOBR01000062">
    <property type="protein sequence ID" value="TWP43532.1"/>
    <property type="molecule type" value="Genomic_DNA"/>
</dbReference>
<accession>A0A563EEK4</accession>
<feature type="compositionally biased region" description="Polar residues" evidence="1">
    <location>
        <begin position="366"/>
        <end position="375"/>
    </location>
</feature>
<protein>
    <submittedName>
        <fullName evidence="2">Uncharacterized protein</fullName>
    </submittedName>
</protein>
<gene>
    <name evidence="2" type="ORF">FKR81_42305</name>
</gene>
<evidence type="ECO:0000313" key="3">
    <source>
        <dbReference type="Proteomes" id="UP000316639"/>
    </source>
</evidence>
<dbReference type="RefSeq" id="WP_146361131.1">
    <property type="nucleotide sequence ID" value="NZ_VOBR01000062.1"/>
</dbReference>
<dbReference type="AlphaFoldDB" id="A0A563EEK4"/>
<feature type="region of interest" description="Disordered" evidence="1">
    <location>
        <begin position="755"/>
        <end position="844"/>
    </location>
</feature>
<dbReference type="OrthoDB" id="3630599at2"/>
<name>A0A563EEK4_9PSEU</name>
<dbReference type="Proteomes" id="UP000316639">
    <property type="component" value="Unassembled WGS sequence"/>
</dbReference>
<feature type="compositionally biased region" description="Polar residues" evidence="1">
    <location>
        <begin position="773"/>
        <end position="803"/>
    </location>
</feature>
<evidence type="ECO:0000313" key="2">
    <source>
        <dbReference type="EMBL" id="TWP43532.1"/>
    </source>
</evidence>
<keyword evidence="3" id="KW-1185">Reference proteome</keyword>
<reference evidence="2 3" key="1">
    <citation type="submission" date="2019-07" db="EMBL/GenBank/DDBJ databases">
        <title>Lentzea xizangensis sp. nov., isolated from Qinghai-Tibetan Plateau Soils.</title>
        <authorList>
            <person name="Huang J."/>
        </authorList>
    </citation>
    <scope>NUCLEOTIDE SEQUENCE [LARGE SCALE GENOMIC DNA]</scope>
    <source>
        <strain evidence="2 3">FXJ1.1311</strain>
    </source>
</reference>
<sequence length="844" mass="91198">MTGPSPSAGGLGSSGEWLVVEAMDNAREIVFTDRGTTLLPEQQATIDDIAKAAVQIALQRHAKGDSLPRFFISGFGDANEIGLARAGAVSDYLKQRLRSELDETQSTQHSVVTADNFTIIAGAAHDSQEGPTNRVHVETEVPPETLKSTESKVLTDYKTTGPAPFTSWHRPKLVEVEDYPGVRLEQGRTQDSKPPLRVSDDGTLAISEAEGFHQEVYAAPEVVTEANAKLTAVDSGVRLEFVEGTTVSLVKEGQPVILGKVRPVFLTGELPPDVCRDFAATVLGGEPDVFVFTDGTTGVHELAPTSTKDSQEITGTHHLAEAMTAAAKQMSGSDQLDVTWAARQVAKDTRPKGGLDGAPLPGRQYGSMQRANPTNRYQRNRLDNVAKALGVNQHAKAGVGSGYTITSITAADENGKRTDRNFARLGPVETTWGYHFAGVVLESADGGTHVTLENIRHDARNHTTIMAAVEQNLARYAGNFDTLAQQLSERLTNAEKDEIPPLQTQLKLATALGELERLRAIPNVDQDELELAEMSAKDAMTRASTLLEPRGLWMFQMYGTAERSFHNVRSRLDVEQPGAMINPMTTVVLGGHQLPDRDIQFTGDSTTVDTVAQNVLQAQAKSLARVCLWRKAHGLPMPTVTVTGDGNGLTQRFQLGGPRATAAATVLREELDNQLRRLQPDVTKPMTAADINFKIGMATGEFAPASPKLSANLIDWKRQRATVQFRYDTPHQATGPRSPLSITLKMKSMFGTDSSGLAVSPISRTDMTDKQSNEPTVSAQDSPTGTSTSIQLPNRPISEQPSTAAYAKMRSMDGNDSTPTNVQVTVKPATPRHPTTPQGRTPWV</sequence>